<sequence>MNLKLLKQAGTAAVASALLLSIAPQAWAAPAAAPVAVSATAAAGTAASMPAAANGTQTKVNIGKEKALELIQTYITIPADFKLQSANLNDYPDATGRVPAIWNFSYVRQIDDQYLGDIYVSIDAMNGRLLDYRYNNNDPAQKPTYPPKISYKDAKAIADTWIARINPQQKDHVRYNVRQEEQTLTPLNSYQQYDVRFDRVENGVPFASDGVTVTVNGSGDVTGYSFHWDDEVKFESAGDLLGLDKTAALFREKARVVPVYQTPYDAKDPSKLYVAYTMDTLALKAVSGELWGQSAGVAAAGYDKPLSDKPLGEKPTDGKKLSKEEALAKVTAAFPIPAGYKLTNASYSEYPSGYSDATEMVWNFSWTEPEDSNDKQSKRIAVDSVMASVNAGTGEVTGYTNFKGYWSDADHPVVANVSLESAEQKAMDAVKKFAPYYADQLVLEAPMQQELDTETLKQTRNWSFTFQRVIDGVLAGYESVNVAIDRETGELVSYSNGLSGREYPAQKPKLLPIEEAKELLFSQYDIELGYIVADSFNRPMVKGGIAEQKLNLMIASGELPPGGSGDGGHEAKLVYSLVPKYVHDSFFLDAETGEWRDAANGEPITLEKPQATDIEGHWAQSELQLMLDYRALDVVDGKVSPNAAITKGELIKMLVIAINGGRTGIQYSSDRAASFADVKAGSPYFAYVENAVDRGLLDPGKAFNPQAHMTREEVASLIVKALGYKELAGYPAIFNDRFADASELGSLGEVAIVTGLGIMSLTDGRFNGKQEVTRAQAATAFYRFLEKRAELGDQRPPIYM</sequence>
<organism evidence="3 4">
    <name type="scientific">Paenibacillus athensensis</name>
    <dbReference type="NCBI Taxonomy" id="1967502"/>
    <lineage>
        <taxon>Bacteria</taxon>
        <taxon>Bacillati</taxon>
        <taxon>Bacillota</taxon>
        <taxon>Bacilli</taxon>
        <taxon>Bacillales</taxon>
        <taxon>Paenibacillaceae</taxon>
        <taxon>Paenibacillus</taxon>
    </lineage>
</organism>
<dbReference type="AlphaFoldDB" id="A0A4Y8Q9F1"/>
<evidence type="ECO:0000256" key="1">
    <source>
        <dbReference type="SAM" id="SignalP"/>
    </source>
</evidence>
<dbReference type="Pfam" id="PF16244">
    <property type="entry name" value="DUF4901"/>
    <property type="match status" value="2"/>
</dbReference>
<dbReference type="OrthoDB" id="2473368at2"/>
<proteinExistence type="predicted"/>
<reference evidence="3 4" key="1">
    <citation type="submission" date="2017-03" db="EMBL/GenBank/DDBJ databases">
        <title>Isolation of Levoglucosan Utilizing Bacteria.</title>
        <authorList>
            <person name="Arya A.S."/>
        </authorList>
    </citation>
    <scope>NUCLEOTIDE SEQUENCE [LARGE SCALE GENOMIC DNA]</scope>
    <source>
        <strain evidence="3 4">MEC069</strain>
    </source>
</reference>
<comment type="caution">
    <text evidence="3">The sequence shown here is derived from an EMBL/GenBank/DDBJ whole genome shotgun (WGS) entry which is preliminary data.</text>
</comment>
<accession>A0A4Y8Q9F1</accession>
<dbReference type="InterPro" id="IPR032599">
    <property type="entry name" value="YcdB/YcdC_rep_domain"/>
</dbReference>
<dbReference type="Proteomes" id="UP000298246">
    <property type="component" value="Unassembled WGS sequence"/>
</dbReference>
<protein>
    <recommendedName>
        <fullName evidence="2">SLH domain-containing protein</fullName>
    </recommendedName>
</protein>
<dbReference type="PROSITE" id="PS51272">
    <property type="entry name" value="SLH"/>
    <property type="match status" value="2"/>
</dbReference>
<dbReference type="EMBL" id="MYFO01000003">
    <property type="protein sequence ID" value="TFE90927.1"/>
    <property type="molecule type" value="Genomic_DNA"/>
</dbReference>
<feature type="domain" description="SLH" evidence="2">
    <location>
        <begin position="733"/>
        <end position="795"/>
    </location>
</feature>
<feature type="domain" description="SLH" evidence="2">
    <location>
        <begin position="671"/>
        <end position="732"/>
    </location>
</feature>
<keyword evidence="4" id="KW-1185">Reference proteome</keyword>
<evidence type="ECO:0000313" key="3">
    <source>
        <dbReference type="EMBL" id="TFE90927.1"/>
    </source>
</evidence>
<evidence type="ECO:0000259" key="2">
    <source>
        <dbReference type="PROSITE" id="PS51272"/>
    </source>
</evidence>
<evidence type="ECO:0000313" key="4">
    <source>
        <dbReference type="Proteomes" id="UP000298246"/>
    </source>
</evidence>
<dbReference type="Pfam" id="PF00395">
    <property type="entry name" value="SLH"/>
    <property type="match status" value="2"/>
</dbReference>
<gene>
    <name evidence="3" type="ORF">B5M42_03635</name>
</gene>
<feature type="chain" id="PRO_5021440276" description="SLH domain-containing protein" evidence="1">
    <location>
        <begin position="29"/>
        <end position="800"/>
    </location>
</feature>
<feature type="signal peptide" evidence="1">
    <location>
        <begin position="1"/>
        <end position="28"/>
    </location>
</feature>
<dbReference type="InterPro" id="IPR001119">
    <property type="entry name" value="SLH_dom"/>
</dbReference>
<keyword evidence="1" id="KW-0732">Signal</keyword>
<name>A0A4Y8Q9F1_9BACL</name>